<dbReference type="PANTHER" id="PTHR43140">
    <property type="entry name" value="TYPE-1 RESTRICTION ENZYME ECOKI SPECIFICITY PROTEIN"/>
    <property type="match status" value="1"/>
</dbReference>
<dbReference type="Gene3D" id="3.90.220.20">
    <property type="entry name" value="DNA methylase specificity domains"/>
    <property type="match status" value="2"/>
</dbReference>
<feature type="domain" description="Type I restriction modification DNA specificity" evidence="4">
    <location>
        <begin position="213"/>
        <end position="372"/>
    </location>
</feature>
<dbReference type="Proteomes" id="UP000244682">
    <property type="component" value="Chromosome"/>
</dbReference>
<evidence type="ECO:0000313" key="5">
    <source>
        <dbReference type="EMBL" id="AWC93308.1"/>
    </source>
</evidence>
<dbReference type="EMBL" id="CP028956">
    <property type="protein sequence ID" value="AWC93308.1"/>
    <property type="molecule type" value="Genomic_DNA"/>
</dbReference>
<evidence type="ECO:0000256" key="3">
    <source>
        <dbReference type="ARBA" id="ARBA00023125"/>
    </source>
</evidence>
<keyword evidence="2" id="KW-0680">Restriction system</keyword>
<dbReference type="InterPro" id="IPR000055">
    <property type="entry name" value="Restrct_endonuc_typeI_TRD"/>
</dbReference>
<proteinExistence type="inferred from homology"/>
<keyword evidence="5" id="KW-0540">Nuclease</keyword>
<dbReference type="AlphaFoldDB" id="A0AAU8ZKD0"/>
<dbReference type="REBASE" id="249162">
    <property type="entry name" value="S.Mmo133II"/>
</dbReference>
<keyword evidence="5" id="KW-0255">Endonuclease</keyword>
<dbReference type="Pfam" id="PF01420">
    <property type="entry name" value="Methylase_S"/>
    <property type="match status" value="2"/>
</dbReference>
<comment type="similarity">
    <text evidence="1">Belongs to the type-I restriction system S methylase family.</text>
</comment>
<gene>
    <name evidence="5" type="ORF">AM380_06470</name>
</gene>
<name>A0AAU8ZKD0_MORMO</name>
<dbReference type="GO" id="GO:0004519">
    <property type="term" value="F:endonuclease activity"/>
    <property type="evidence" value="ECO:0007669"/>
    <property type="project" value="UniProtKB-KW"/>
</dbReference>
<dbReference type="CDD" id="cd17262">
    <property type="entry name" value="RMtype1_S_Aco12261I-TRD2-CR2"/>
    <property type="match status" value="1"/>
</dbReference>
<evidence type="ECO:0000256" key="2">
    <source>
        <dbReference type="ARBA" id="ARBA00022747"/>
    </source>
</evidence>
<feature type="domain" description="Type I restriction modification DNA specificity" evidence="4">
    <location>
        <begin position="18"/>
        <end position="190"/>
    </location>
</feature>
<sequence>MSELSYLEKLLDGVEVAWVPLEDIAKIYDGTHQTPKYTSSGVPFVSVQNIKNLYDTDKFISSEDFEKYKNKPRKHDLFMTRIGDVGTCAIVEDDKPLAYYVTLALIRVNQQIAVPGFIRHLIESGIGKAELYKRTLIHAVPMKINLGEIGKIVIPIPCPDNSEKSLAIQSEIVRILDAFTALTAELTAELTARKKQYNYYRDQLLSFDDGKVEWKTLGEIAENLDSKRKPITSGLRETGKIPYYGASGIVDYVRDYIFDGDYLLVSEDGANLIARNTPIAFSISGKTWVNNHAHVLKFETYAERKYVEYYLNSIDLTSYISGAAQPKLNKKNLENIKIPNPAPKEKERIVAILDKFDTLTSSITEGLPREIELRKKQYEYYRDLLFSFPKPESVNN</sequence>
<dbReference type="PANTHER" id="PTHR43140:SF1">
    <property type="entry name" value="TYPE I RESTRICTION ENZYME ECOKI SPECIFICITY SUBUNIT"/>
    <property type="match status" value="1"/>
</dbReference>
<keyword evidence="5" id="KW-0378">Hydrolase</keyword>
<reference evidence="5 6" key="1">
    <citation type="submission" date="2018-04" db="EMBL/GenBank/DDBJ databases">
        <title>Whole genome sequencing of Morganella morganii AR_0133.</title>
        <authorList>
            <person name="Conlan S."/>
            <person name="Thomas P.J."/>
            <person name="Mullikin J."/>
            <person name="Frank K.M."/>
            <person name="Segre J.A."/>
        </authorList>
    </citation>
    <scope>NUCLEOTIDE SEQUENCE [LARGE SCALE GENOMIC DNA]</scope>
    <source>
        <strain evidence="5 6">AR_0133</strain>
    </source>
</reference>
<organism evidence="5 6">
    <name type="scientific">Morganella morganii</name>
    <name type="common">Proteus morganii</name>
    <dbReference type="NCBI Taxonomy" id="582"/>
    <lineage>
        <taxon>Bacteria</taxon>
        <taxon>Pseudomonadati</taxon>
        <taxon>Pseudomonadota</taxon>
        <taxon>Gammaproteobacteria</taxon>
        <taxon>Enterobacterales</taxon>
        <taxon>Morganellaceae</taxon>
        <taxon>Morganella</taxon>
    </lineage>
</organism>
<evidence type="ECO:0000259" key="4">
    <source>
        <dbReference type="Pfam" id="PF01420"/>
    </source>
</evidence>
<keyword evidence="3" id="KW-0238">DNA-binding</keyword>
<dbReference type="RefSeq" id="WP_108655814.1">
    <property type="nucleotide sequence ID" value="NZ_CP028956.1"/>
</dbReference>
<evidence type="ECO:0000256" key="1">
    <source>
        <dbReference type="ARBA" id="ARBA00010923"/>
    </source>
</evidence>
<evidence type="ECO:0000313" key="6">
    <source>
        <dbReference type="Proteomes" id="UP000244682"/>
    </source>
</evidence>
<dbReference type="SUPFAM" id="SSF116734">
    <property type="entry name" value="DNA methylase specificity domain"/>
    <property type="match status" value="2"/>
</dbReference>
<dbReference type="GO" id="GO:0009307">
    <property type="term" value="P:DNA restriction-modification system"/>
    <property type="evidence" value="ECO:0007669"/>
    <property type="project" value="UniProtKB-KW"/>
</dbReference>
<dbReference type="InterPro" id="IPR044946">
    <property type="entry name" value="Restrct_endonuc_typeI_TRD_sf"/>
</dbReference>
<protein>
    <submittedName>
        <fullName evidence="5">Restriction endonuclease</fullName>
    </submittedName>
</protein>
<accession>A0AAU8ZKD0</accession>
<dbReference type="InterPro" id="IPR051212">
    <property type="entry name" value="Type-I_RE_S_subunit"/>
</dbReference>
<dbReference type="GO" id="GO:0003677">
    <property type="term" value="F:DNA binding"/>
    <property type="evidence" value="ECO:0007669"/>
    <property type="project" value="UniProtKB-KW"/>
</dbReference>